<sequence length="358" mass="36836">MAWLRPGAASHAAAGPLFQPEGFAAVPGAPGAPEALGAPAASSDSPLRPLLQQRRKNRTNGLAYAGAATLVLLAALLLCRGFSAAPQQQRGPAVGPPTDPRPLSPFGARRTLGAPEGPLGAAEGPPETLEGKTRPQKRRRSEFVQLGSVRKRRLLSFYEGSAAAELLVALTRAFTDSSRAAAAAGRSLLTGEAAAAAAAAAAEGGSLTVDVHPQHSHDFLLWAKALGLPHGGKRQQRPWTIAHMPSSRHSSSSSSSSSSSKEKAPDGSAAKDPSRAPQNTAGEKATGAPTGAPGGAPVGPPVGAPLGAPRDIMGGLINRLQRAAVSREEDFLRDLGLWLVEARKEENAEKCETLNPKP</sequence>
<feature type="transmembrane region" description="Helical" evidence="2">
    <location>
        <begin position="62"/>
        <end position="83"/>
    </location>
</feature>
<feature type="compositionally biased region" description="Low complexity" evidence="1">
    <location>
        <begin position="247"/>
        <end position="259"/>
    </location>
</feature>
<feature type="compositionally biased region" description="Pro residues" evidence="1">
    <location>
        <begin position="94"/>
        <end position="103"/>
    </location>
</feature>
<reference evidence="3" key="2">
    <citation type="submission" date="2013-10" db="EMBL/GenBank/DDBJ databases">
        <authorList>
            <person name="Aslett M."/>
        </authorList>
    </citation>
    <scope>NUCLEOTIDE SEQUENCE [LARGE SCALE GENOMIC DNA]</scope>
    <source>
        <strain evidence="3">Houghton</strain>
    </source>
</reference>
<evidence type="ECO:0008006" key="5">
    <source>
        <dbReference type="Google" id="ProtNLM"/>
    </source>
</evidence>
<evidence type="ECO:0000313" key="3">
    <source>
        <dbReference type="EMBL" id="CDJ38789.1"/>
    </source>
</evidence>
<feature type="compositionally biased region" description="Low complexity" evidence="1">
    <location>
        <begin position="25"/>
        <end position="41"/>
    </location>
</feature>
<feature type="region of interest" description="Disordered" evidence="1">
    <location>
        <begin position="25"/>
        <end position="47"/>
    </location>
</feature>
<keyword evidence="4" id="KW-1185">Reference proteome</keyword>
<evidence type="ECO:0000256" key="1">
    <source>
        <dbReference type="SAM" id="MobiDB-lite"/>
    </source>
</evidence>
<organism evidence="3 4">
    <name type="scientific">Eimeria tenella</name>
    <name type="common">Coccidian parasite</name>
    <dbReference type="NCBI Taxonomy" id="5802"/>
    <lineage>
        <taxon>Eukaryota</taxon>
        <taxon>Sar</taxon>
        <taxon>Alveolata</taxon>
        <taxon>Apicomplexa</taxon>
        <taxon>Conoidasida</taxon>
        <taxon>Coccidia</taxon>
        <taxon>Eucoccidiorida</taxon>
        <taxon>Eimeriorina</taxon>
        <taxon>Eimeriidae</taxon>
        <taxon>Eimeria</taxon>
    </lineage>
</organism>
<dbReference type="OrthoDB" id="10555795at2759"/>
<dbReference type="VEuPathDB" id="ToxoDB:ETH2_1458100"/>
<evidence type="ECO:0000256" key="2">
    <source>
        <dbReference type="SAM" id="Phobius"/>
    </source>
</evidence>
<dbReference type="EMBL" id="HG674029">
    <property type="protein sequence ID" value="CDJ38789.1"/>
    <property type="molecule type" value="Genomic_DNA"/>
</dbReference>
<keyword evidence="2" id="KW-1133">Transmembrane helix</keyword>
<dbReference type="VEuPathDB" id="ToxoDB:ETH_00008040"/>
<keyword evidence="2" id="KW-0472">Membrane</keyword>
<feature type="compositionally biased region" description="Low complexity" evidence="1">
    <location>
        <begin position="112"/>
        <end position="127"/>
    </location>
</feature>
<reference evidence="3" key="1">
    <citation type="submission" date="2013-10" db="EMBL/GenBank/DDBJ databases">
        <title>Genomic analysis of the causative agents of coccidiosis in chickens.</title>
        <authorList>
            <person name="Reid A.J."/>
            <person name="Blake D."/>
            <person name="Billington K."/>
            <person name="Browne H."/>
            <person name="Dunn M."/>
            <person name="Hung S."/>
            <person name="Kawahara F."/>
            <person name="Miranda-Saavedra D."/>
            <person name="Mourier T."/>
            <person name="Nagra H."/>
            <person name="Otto T.D."/>
            <person name="Rawlings N."/>
            <person name="Sanchez A."/>
            <person name="Sanders M."/>
            <person name="Subramaniam C."/>
            <person name="Tay Y."/>
            <person name="Dear P."/>
            <person name="Doerig C."/>
            <person name="Gruber A."/>
            <person name="Parkinson J."/>
            <person name="Shirley M."/>
            <person name="Wan K.L."/>
            <person name="Berriman M."/>
            <person name="Tomley F."/>
            <person name="Pain A."/>
        </authorList>
    </citation>
    <scope>NUCLEOTIDE SEQUENCE [LARGE SCALE GENOMIC DNA]</scope>
    <source>
        <strain evidence="3">Houghton</strain>
    </source>
</reference>
<name>U6KQY7_EIMTE</name>
<protein>
    <recommendedName>
        <fullName evidence="5">Transmembrane protein</fullName>
    </recommendedName>
</protein>
<dbReference type="RefSeq" id="XP_013229545.1">
    <property type="nucleotide sequence ID" value="XM_013374091.1"/>
</dbReference>
<dbReference type="GeneID" id="25250810"/>
<keyword evidence="2" id="KW-0812">Transmembrane</keyword>
<feature type="region of interest" description="Disordered" evidence="1">
    <location>
        <begin position="244"/>
        <end position="312"/>
    </location>
</feature>
<feature type="region of interest" description="Disordered" evidence="1">
    <location>
        <begin position="87"/>
        <end position="140"/>
    </location>
</feature>
<dbReference type="AlphaFoldDB" id="U6KQY7"/>
<accession>U6KQY7</accession>
<proteinExistence type="predicted"/>
<gene>
    <name evidence="3" type="ORF">ETH_00008040</name>
</gene>
<evidence type="ECO:0000313" key="4">
    <source>
        <dbReference type="Proteomes" id="UP000030747"/>
    </source>
</evidence>
<dbReference type="Proteomes" id="UP000030747">
    <property type="component" value="Unassembled WGS sequence"/>
</dbReference>